<dbReference type="Proteomes" id="UP000013827">
    <property type="component" value="Unassembled WGS sequence"/>
</dbReference>
<organism evidence="2 3">
    <name type="scientific">Emiliania huxleyi (strain CCMP1516)</name>
    <dbReference type="NCBI Taxonomy" id="280463"/>
    <lineage>
        <taxon>Eukaryota</taxon>
        <taxon>Haptista</taxon>
        <taxon>Haptophyta</taxon>
        <taxon>Prymnesiophyceae</taxon>
        <taxon>Isochrysidales</taxon>
        <taxon>Noelaerhabdaceae</taxon>
        <taxon>Emiliania</taxon>
    </lineage>
</organism>
<protein>
    <submittedName>
        <fullName evidence="2">Uncharacterized protein</fullName>
    </submittedName>
</protein>
<keyword evidence="3" id="KW-1185">Reference proteome</keyword>
<keyword evidence="1" id="KW-0732">Signal</keyword>
<reference evidence="3" key="1">
    <citation type="journal article" date="2013" name="Nature">
        <title>Pan genome of the phytoplankton Emiliania underpins its global distribution.</title>
        <authorList>
            <person name="Read B.A."/>
            <person name="Kegel J."/>
            <person name="Klute M.J."/>
            <person name="Kuo A."/>
            <person name="Lefebvre S.C."/>
            <person name="Maumus F."/>
            <person name="Mayer C."/>
            <person name="Miller J."/>
            <person name="Monier A."/>
            <person name="Salamov A."/>
            <person name="Young J."/>
            <person name="Aguilar M."/>
            <person name="Claverie J.M."/>
            <person name="Frickenhaus S."/>
            <person name="Gonzalez K."/>
            <person name="Herman E.K."/>
            <person name="Lin Y.C."/>
            <person name="Napier J."/>
            <person name="Ogata H."/>
            <person name="Sarno A.F."/>
            <person name="Shmutz J."/>
            <person name="Schroeder D."/>
            <person name="de Vargas C."/>
            <person name="Verret F."/>
            <person name="von Dassow P."/>
            <person name="Valentin K."/>
            <person name="Van de Peer Y."/>
            <person name="Wheeler G."/>
            <person name="Dacks J.B."/>
            <person name="Delwiche C.F."/>
            <person name="Dyhrman S.T."/>
            <person name="Glockner G."/>
            <person name="John U."/>
            <person name="Richards T."/>
            <person name="Worden A.Z."/>
            <person name="Zhang X."/>
            <person name="Grigoriev I.V."/>
            <person name="Allen A.E."/>
            <person name="Bidle K."/>
            <person name="Borodovsky M."/>
            <person name="Bowler C."/>
            <person name="Brownlee C."/>
            <person name="Cock J.M."/>
            <person name="Elias M."/>
            <person name="Gladyshev V.N."/>
            <person name="Groth M."/>
            <person name="Guda C."/>
            <person name="Hadaegh A."/>
            <person name="Iglesias-Rodriguez M.D."/>
            <person name="Jenkins J."/>
            <person name="Jones B.M."/>
            <person name="Lawson T."/>
            <person name="Leese F."/>
            <person name="Lindquist E."/>
            <person name="Lobanov A."/>
            <person name="Lomsadze A."/>
            <person name="Malik S.B."/>
            <person name="Marsh M.E."/>
            <person name="Mackinder L."/>
            <person name="Mock T."/>
            <person name="Mueller-Roeber B."/>
            <person name="Pagarete A."/>
            <person name="Parker M."/>
            <person name="Probert I."/>
            <person name="Quesneville H."/>
            <person name="Raines C."/>
            <person name="Rensing S.A."/>
            <person name="Riano-Pachon D.M."/>
            <person name="Richier S."/>
            <person name="Rokitta S."/>
            <person name="Shiraiwa Y."/>
            <person name="Soanes D.M."/>
            <person name="van der Giezen M."/>
            <person name="Wahlund T.M."/>
            <person name="Williams B."/>
            <person name="Wilson W."/>
            <person name="Wolfe G."/>
            <person name="Wurch L.L."/>
        </authorList>
    </citation>
    <scope>NUCLEOTIDE SEQUENCE</scope>
</reference>
<dbReference type="RefSeq" id="XP_005756821.1">
    <property type="nucleotide sequence ID" value="XM_005756764.1"/>
</dbReference>
<feature type="signal peptide" evidence="1">
    <location>
        <begin position="1"/>
        <end position="17"/>
    </location>
</feature>
<evidence type="ECO:0000313" key="2">
    <source>
        <dbReference type="EnsemblProtists" id="EOD04392"/>
    </source>
</evidence>
<reference evidence="2" key="2">
    <citation type="submission" date="2024-10" db="UniProtKB">
        <authorList>
            <consortium name="EnsemblProtists"/>
        </authorList>
    </citation>
    <scope>IDENTIFICATION</scope>
</reference>
<sequence length="273" mass="28600">MLALCLAFAAGASALVALPTPVHVPIVSSGRRVSQLQCVAATEEEKTLLAASKKVTLAAKRFGVTQGKQAQAWVEQAVSAGDASASGLMEMQLTLFEECQLDDESGRCKALTEAIEALSSAVEVRRNAPKDTEFELILGPTAIQEAATKLRASAATFGPEQKEAANVWIKKLTSGEAASGAGLLEEQITLFGECVLSEGSTPSNCQLLEEALCELQAAIDSCQSEDECEPKAVAEAVADELVAAPAPAVEIITSGRKRKAVKQFLKKLVGKAN</sequence>
<dbReference type="GeneID" id="17250548"/>
<dbReference type="EnsemblProtists" id="EOD04392">
    <property type="protein sequence ID" value="EOD04392"/>
    <property type="gene ID" value="EMIHUDRAFT_439197"/>
</dbReference>
<accession>A0A0D3HZF7</accession>
<dbReference type="AlphaFoldDB" id="A0A0D3HZF7"/>
<evidence type="ECO:0000313" key="3">
    <source>
        <dbReference type="Proteomes" id="UP000013827"/>
    </source>
</evidence>
<dbReference type="KEGG" id="ehx:EMIHUDRAFT_439197"/>
<dbReference type="HOGENOM" id="CLU_1020969_0_0_1"/>
<dbReference type="PaxDb" id="2903-EOD04392"/>
<feature type="chain" id="PRO_5044265035" evidence="1">
    <location>
        <begin position="18"/>
        <end position="273"/>
    </location>
</feature>
<evidence type="ECO:0000256" key="1">
    <source>
        <dbReference type="SAM" id="SignalP"/>
    </source>
</evidence>
<proteinExistence type="predicted"/>
<name>A0A0D3HZF7_EMIH1</name>